<proteinExistence type="predicted"/>
<reference evidence="1 2" key="1">
    <citation type="journal article" date="2011" name="J. Bacteriol.">
        <title>Genome sequence of the ethanol-producing Zymomonas mobilis subsp. mobilis lectotype strain ATCC 10988.</title>
        <authorList>
            <person name="Pappas K.M."/>
            <person name="Kouvelis V.N."/>
            <person name="Saunders E."/>
            <person name="Brettin T.S."/>
            <person name="Bruce D."/>
            <person name="Detter C."/>
            <person name="Balakireva M."/>
            <person name="Han C.S."/>
            <person name="Savvakis G."/>
            <person name="Kyrpides N.C."/>
            <person name="Typas M.A."/>
        </authorList>
    </citation>
    <scope>NUCLEOTIDE SEQUENCE [LARGE SCALE GENOMIC DNA]</scope>
    <source>
        <strain evidence="2">ATCC 10988 / DSM 424 / CCUG 17860 / LMG 404 / NCIMB 8938 / NRRL B-806 / ZM1</strain>
    </source>
</reference>
<dbReference type="SUPFAM" id="SSF49464">
    <property type="entry name" value="Carboxypeptidase regulatory domain-like"/>
    <property type="match status" value="1"/>
</dbReference>
<dbReference type="Proteomes" id="UP000001494">
    <property type="component" value="Chromosome"/>
</dbReference>
<sequence length="133" mass="14203">MRKYFDSVASALDGKPVMGALIFVYKTDGSLASLFSDDGTTAISQPLRTDSLGYFEFYVADGLYDLTISYGGKIRTRLSGVQIYDESHLQGGGAALPDGTRIAELPVAAMNKALGAAGNLAQFIKNYSNNSME</sequence>
<organism evidence="1 2">
    <name type="scientific">Zymomonas mobilis subsp. mobilis (strain ATCC 10988 / DSM 424 / LMG 404 / NCIMB 8938 / NRRL B-806 / ZM1)</name>
    <dbReference type="NCBI Taxonomy" id="555217"/>
    <lineage>
        <taxon>Bacteria</taxon>
        <taxon>Pseudomonadati</taxon>
        <taxon>Pseudomonadota</taxon>
        <taxon>Alphaproteobacteria</taxon>
        <taxon>Sphingomonadales</taxon>
        <taxon>Zymomonadaceae</taxon>
        <taxon>Zymomonas</taxon>
    </lineage>
</organism>
<dbReference type="GeneID" id="79904402"/>
<protein>
    <submittedName>
        <fullName evidence="1">Uncharacterized protein</fullName>
    </submittedName>
</protein>
<dbReference type="HOGENOM" id="CLU_1991815_0_0_5"/>
<dbReference type="InterPro" id="IPR008969">
    <property type="entry name" value="CarboxyPept-like_regulatory"/>
</dbReference>
<accession>A0A0H3G1V8</accession>
<name>A0A0H3G1V8_ZYMMA</name>
<dbReference type="KEGG" id="zmm:Zmob_0935"/>
<dbReference type="RefSeq" id="WP_011240315.1">
    <property type="nucleotide sequence ID" value="NC_017262.1"/>
</dbReference>
<gene>
    <name evidence="1" type="ordered locus">Zmob_0935</name>
</gene>
<evidence type="ECO:0000313" key="2">
    <source>
        <dbReference type="Proteomes" id="UP000001494"/>
    </source>
</evidence>
<dbReference type="OrthoDB" id="9133310at2"/>
<evidence type="ECO:0000313" key="1">
    <source>
        <dbReference type="EMBL" id="AEH62770.1"/>
    </source>
</evidence>
<dbReference type="EMBL" id="CP002850">
    <property type="protein sequence ID" value="AEH62770.1"/>
    <property type="molecule type" value="Genomic_DNA"/>
</dbReference>
<dbReference type="AlphaFoldDB" id="A0A0H3G1V8"/>